<evidence type="ECO:0000313" key="2">
    <source>
        <dbReference type="Proteomes" id="UP000673691"/>
    </source>
</evidence>
<organism evidence="1 2">
    <name type="scientific">Olpidium bornovanus</name>
    <dbReference type="NCBI Taxonomy" id="278681"/>
    <lineage>
        <taxon>Eukaryota</taxon>
        <taxon>Fungi</taxon>
        <taxon>Fungi incertae sedis</taxon>
        <taxon>Olpidiomycota</taxon>
        <taxon>Olpidiomycotina</taxon>
        <taxon>Olpidiomycetes</taxon>
        <taxon>Olpidiales</taxon>
        <taxon>Olpidiaceae</taxon>
        <taxon>Olpidium</taxon>
    </lineage>
</organism>
<keyword evidence="2" id="KW-1185">Reference proteome</keyword>
<dbReference type="Proteomes" id="UP000673691">
    <property type="component" value="Unassembled WGS sequence"/>
</dbReference>
<gene>
    <name evidence="1" type="ORF">BJ554DRAFT_8290</name>
</gene>
<comment type="caution">
    <text evidence="1">The sequence shown here is derived from an EMBL/GenBank/DDBJ whole genome shotgun (WGS) entry which is preliminary data.</text>
</comment>
<dbReference type="EMBL" id="JAEFCI010006342">
    <property type="protein sequence ID" value="KAG5459754.1"/>
    <property type="molecule type" value="Genomic_DNA"/>
</dbReference>
<accession>A0A8H7ZV75</accession>
<name>A0A8H7ZV75_9FUNG</name>
<evidence type="ECO:0000313" key="1">
    <source>
        <dbReference type="EMBL" id="KAG5459754.1"/>
    </source>
</evidence>
<dbReference type="AlphaFoldDB" id="A0A8H7ZV75"/>
<proteinExistence type="predicted"/>
<protein>
    <submittedName>
        <fullName evidence="1">Uncharacterized protein</fullName>
    </submittedName>
</protein>
<reference evidence="1 2" key="1">
    <citation type="journal article" name="Sci. Rep.">
        <title>Genome-scale phylogenetic analyses confirm Olpidium as the closest living zoosporic fungus to the non-flagellated, terrestrial fungi.</title>
        <authorList>
            <person name="Chang Y."/>
            <person name="Rochon D."/>
            <person name="Sekimoto S."/>
            <person name="Wang Y."/>
            <person name="Chovatia M."/>
            <person name="Sandor L."/>
            <person name="Salamov A."/>
            <person name="Grigoriev I.V."/>
            <person name="Stajich J.E."/>
            <person name="Spatafora J.W."/>
        </authorList>
    </citation>
    <scope>NUCLEOTIDE SEQUENCE [LARGE SCALE GENOMIC DNA]</scope>
    <source>
        <strain evidence="1">S191</strain>
    </source>
</reference>
<sequence>MRTTRQRLPAREKWEEEMEEIGIAKHYIGGCVHATPFRSSLHIWLHHFRVTDNTLRAPSASAAGGSTKINRSTRKSIQKLHGAQFSTNRACSNAVSNFCRVTLRRRCLTSRNVNFSNGHHGLDLPAEQRTETMNCERRARADKWKSRIGTCH</sequence>